<evidence type="ECO:0000313" key="8">
    <source>
        <dbReference type="EMBL" id="PWJ55766.1"/>
    </source>
</evidence>
<gene>
    <name evidence="6" type="primary">rsmG</name>
    <name evidence="8" type="ORF">BXY45_102132</name>
</gene>
<evidence type="ECO:0000256" key="3">
    <source>
        <dbReference type="ARBA" id="ARBA00022603"/>
    </source>
</evidence>
<dbReference type="SUPFAM" id="SSF53335">
    <property type="entry name" value="S-adenosyl-L-methionine-dependent methyltransferases"/>
    <property type="match status" value="1"/>
</dbReference>
<feature type="binding site" evidence="6">
    <location>
        <begin position="144"/>
        <end position="145"/>
    </location>
    <ligand>
        <name>S-adenosyl-L-methionine</name>
        <dbReference type="ChEBI" id="CHEBI:59789"/>
    </ligand>
</feature>
<accession>A0A316ADA7</accession>
<evidence type="ECO:0000256" key="4">
    <source>
        <dbReference type="ARBA" id="ARBA00022679"/>
    </source>
</evidence>
<dbReference type="AlphaFoldDB" id="A0A316ADA7"/>
<keyword evidence="5 6" id="KW-0949">S-adenosyl-L-methionine</keyword>
<keyword evidence="4 6" id="KW-0808">Transferase</keyword>
<comment type="similarity">
    <text evidence="6">Belongs to the methyltransferase superfamily. RNA methyltransferase RsmG family.</text>
</comment>
<feature type="binding site" evidence="6">
    <location>
        <position position="97"/>
    </location>
    <ligand>
        <name>S-adenosyl-L-methionine</name>
        <dbReference type="ChEBI" id="CHEBI:59789"/>
    </ligand>
</feature>
<protein>
    <recommendedName>
        <fullName evidence="6">Ribosomal RNA small subunit methyltransferase G</fullName>
        <ecNumber evidence="6">2.1.1.-</ecNumber>
    </recommendedName>
    <alternativeName>
        <fullName evidence="6">16S rRNA 7-methylguanosine methyltransferase</fullName>
        <shortName evidence="6">16S rRNA m7G methyltransferase</shortName>
    </alternativeName>
</protein>
<dbReference type="InterPro" id="IPR029063">
    <property type="entry name" value="SAM-dependent_MTases_sf"/>
</dbReference>
<dbReference type="Pfam" id="PF02527">
    <property type="entry name" value="GidB"/>
    <property type="match status" value="1"/>
</dbReference>
<keyword evidence="2 6" id="KW-0698">rRNA processing</keyword>
<sequence length="266" mass="27646">MPEDVAGEIPAQQPGDAPGVLAEPEELREAVATVFGAEVDLARRYAGHLATTAVERGLVGPREVPRLWERHVLNCAVVGELLPPAALVVDVGSGAGLPGLCLALARPDATVVLVEPLERRAIWLTEVVDDLGIERRVRVVRARAEEVAPGRPGALPPADVVTARAVAPLERLAGWCLPLARRDGLLLALKGRSAAEEVRAAGSALARLGGLDVQVLEVGAGVVPVPTTVVSVTVGAALHPAGGSRGGEDVSGRSRAARQHARKPRR</sequence>
<feature type="binding site" evidence="6">
    <location>
        <position position="164"/>
    </location>
    <ligand>
        <name>S-adenosyl-L-methionine</name>
        <dbReference type="ChEBI" id="CHEBI:59789"/>
    </ligand>
</feature>
<reference evidence="8 9" key="1">
    <citation type="submission" date="2018-03" db="EMBL/GenBank/DDBJ databases">
        <title>Genomic Encyclopedia of Archaeal and Bacterial Type Strains, Phase II (KMG-II): from individual species to whole genera.</title>
        <authorList>
            <person name="Goeker M."/>
        </authorList>
    </citation>
    <scope>NUCLEOTIDE SEQUENCE [LARGE SCALE GENOMIC DNA]</scope>
    <source>
        <strain evidence="8 9">DSM 44889</strain>
    </source>
</reference>
<evidence type="ECO:0000256" key="1">
    <source>
        <dbReference type="ARBA" id="ARBA00022490"/>
    </source>
</evidence>
<comment type="caution">
    <text evidence="6">Lacks conserved residue(s) required for the propagation of feature annotation.</text>
</comment>
<feature type="region of interest" description="Disordered" evidence="7">
    <location>
        <begin position="238"/>
        <end position="266"/>
    </location>
</feature>
<comment type="function">
    <text evidence="6">Specifically methylates the N7 position of a guanine in 16S rRNA.</text>
</comment>
<name>A0A316ADA7_9ACTN</name>
<dbReference type="PANTHER" id="PTHR31760">
    <property type="entry name" value="S-ADENOSYL-L-METHIONINE-DEPENDENT METHYLTRANSFERASES SUPERFAMILY PROTEIN"/>
    <property type="match status" value="1"/>
</dbReference>
<dbReference type="GO" id="GO:0070043">
    <property type="term" value="F:rRNA (guanine-N7-)-methyltransferase activity"/>
    <property type="evidence" value="ECO:0007669"/>
    <property type="project" value="UniProtKB-UniRule"/>
</dbReference>
<dbReference type="Gene3D" id="3.40.50.150">
    <property type="entry name" value="Vaccinia Virus protein VP39"/>
    <property type="match status" value="1"/>
</dbReference>
<keyword evidence="1 6" id="KW-0963">Cytoplasm</keyword>
<dbReference type="HAMAP" id="MF_00074">
    <property type="entry name" value="16SrRNA_methyltr_G"/>
    <property type="match status" value="1"/>
</dbReference>
<dbReference type="EC" id="2.1.1.-" evidence="6"/>
<evidence type="ECO:0000256" key="5">
    <source>
        <dbReference type="ARBA" id="ARBA00022691"/>
    </source>
</evidence>
<comment type="caution">
    <text evidence="8">The sequence shown here is derived from an EMBL/GenBank/DDBJ whole genome shotgun (WGS) entry which is preliminary data.</text>
</comment>
<feature type="compositionally biased region" description="Basic residues" evidence="7">
    <location>
        <begin position="255"/>
        <end position="266"/>
    </location>
</feature>
<keyword evidence="9" id="KW-1185">Reference proteome</keyword>
<evidence type="ECO:0000256" key="2">
    <source>
        <dbReference type="ARBA" id="ARBA00022552"/>
    </source>
</evidence>
<proteinExistence type="inferred from homology"/>
<dbReference type="InterPro" id="IPR003682">
    <property type="entry name" value="rRNA_ssu_MeTfrase_G"/>
</dbReference>
<dbReference type="EMBL" id="QGDQ01000002">
    <property type="protein sequence ID" value="PWJ55766.1"/>
    <property type="molecule type" value="Genomic_DNA"/>
</dbReference>
<dbReference type="GO" id="GO:0005829">
    <property type="term" value="C:cytosol"/>
    <property type="evidence" value="ECO:0007669"/>
    <property type="project" value="TreeGrafter"/>
</dbReference>
<keyword evidence="3 6" id="KW-0489">Methyltransferase</keyword>
<dbReference type="Proteomes" id="UP000245469">
    <property type="component" value="Unassembled WGS sequence"/>
</dbReference>
<evidence type="ECO:0000256" key="7">
    <source>
        <dbReference type="SAM" id="MobiDB-lite"/>
    </source>
</evidence>
<feature type="binding site" evidence="6">
    <location>
        <position position="92"/>
    </location>
    <ligand>
        <name>S-adenosyl-L-methionine</name>
        <dbReference type="ChEBI" id="CHEBI:59789"/>
    </ligand>
</feature>
<organism evidence="8 9">
    <name type="scientific">Quadrisphaera granulorum</name>
    <dbReference type="NCBI Taxonomy" id="317664"/>
    <lineage>
        <taxon>Bacteria</taxon>
        <taxon>Bacillati</taxon>
        <taxon>Actinomycetota</taxon>
        <taxon>Actinomycetes</taxon>
        <taxon>Kineosporiales</taxon>
        <taxon>Kineosporiaceae</taxon>
        <taxon>Quadrisphaera</taxon>
    </lineage>
</organism>
<evidence type="ECO:0000313" key="9">
    <source>
        <dbReference type="Proteomes" id="UP000245469"/>
    </source>
</evidence>
<comment type="subcellular location">
    <subcellularLocation>
        <location evidence="6">Cytoplasm</location>
    </subcellularLocation>
</comment>
<dbReference type="PANTHER" id="PTHR31760:SF0">
    <property type="entry name" value="S-ADENOSYL-L-METHIONINE-DEPENDENT METHYLTRANSFERASES SUPERFAMILY PROTEIN"/>
    <property type="match status" value="1"/>
</dbReference>
<evidence type="ECO:0000256" key="6">
    <source>
        <dbReference type="HAMAP-Rule" id="MF_00074"/>
    </source>
</evidence>